<name>A0A6A5Z912_9PLEO</name>
<evidence type="ECO:0000313" key="2">
    <source>
        <dbReference type="Proteomes" id="UP000799770"/>
    </source>
</evidence>
<organism evidence="1 2">
    <name type="scientific">Lophiotrema nucula</name>
    <dbReference type="NCBI Taxonomy" id="690887"/>
    <lineage>
        <taxon>Eukaryota</taxon>
        <taxon>Fungi</taxon>
        <taxon>Dikarya</taxon>
        <taxon>Ascomycota</taxon>
        <taxon>Pezizomycotina</taxon>
        <taxon>Dothideomycetes</taxon>
        <taxon>Pleosporomycetidae</taxon>
        <taxon>Pleosporales</taxon>
        <taxon>Lophiotremataceae</taxon>
        <taxon>Lophiotrema</taxon>
    </lineage>
</organism>
<dbReference type="OrthoDB" id="10663361at2759"/>
<evidence type="ECO:0000313" key="1">
    <source>
        <dbReference type="EMBL" id="KAF2114901.1"/>
    </source>
</evidence>
<reference evidence="1" key="1">
    <citation type="journal article" date="2020" name="Stud. Mycol.">
        <title>101 Dothideomycetes genomes: a test case for predicting lifestyles and emergence of pathogens.</title>
        <authorList>
            <person name="Haridas S."/>
            <person name="Albert R."/>
            <person name="Binder M."/>
            <person name="Bloem J."/>
            <person name="Labutti K."/>
            <person name="Salamov A."/>
            <person name="Andreopoulos B."/>
            <person name="Baker S."/>
            <person name="Barry K."/>
            <person name="Bills G."/>
            <person name="Bluhm B."/>
            <person name="Cannon C."/>
            <person name="Castanera R."/>
            <person name="Culley D."/>
            <person name="Daum C."/>
            <person name="Ezra D."/>
            <person name="Gonzalez J."/>
            <person name="Henrissat B."/>
            <person name="Kuo A."/>
            <person name="Liang C."/>
            <person name="Lipzen A."/>
            <person name="Lutzoni F."/>
            <person name="Magnuson J."/>
            <person name="Mondo S."/>
            <person name="Nolan M."/>
            <person name="Ohm R."/>
            <person name="Pangilinan J."/>
            <person name="Park H.-J."/>
            <person name="Ramirez L."/>
            <person name="Alfaro M."/>
            <person name="Sun H."/>
            <person name="Tritt A."/>
            <person name="Yoshinaga Y."/>
            <person name="Zwiers L.-H."/>
            <person name="Turgeon B."/>
            <person name="Goodwin S."/>
            <person name="Spatafora J."/>
            <person name="Crous P."/>
            <person name="Grigoriev I."/>
        </authorList>
    </citation>
    <scope>NUCLEOTIDE SEQUENCE</scope>
    <source>
        <strain evidence="1">CBS 627.86</strain>
    </source>
</reference>
<accession>A0A6A5Z912</accession>
<gene>
    <name evidence="1" type="ORF">BDV96DRAFT_687665</name>
</gene>
<evidence type="ECO:0008006" key="3">
    <source>
        <dbReference type="Google" id="ProtNLM"/>
    </source>
</evidence>
<dbReference type="AlphaFoldDB" id="A0A6A5Z912"/>
<protein>
    <recommendedName>
        <fullName evidence="3">F-box domain-containing protein</fullName>
    </recommendedName>
</protein>
<proteinExistence type="predicted"/>
<dbReference type="Proteomes" id="UP000799770">
    <property type="component" value="Unassembled WGS sequence"/>
</dbReference>
<keyword evidence="2" id="KW-1185">Reference proteome</keyword>
<sequence length="318" mass="36686">MRWLSGSRIEHKKGTDIMRAILPKIPGAWIDEEEDDGQSSSTSAETSWAYDPAKPTPILNLPPELRLQILLIIISEAFYDTFDRVCLLIEDIKRPLCKRPPAYILSLLLINRVFHDEAETALWKNFPLVIHSYWLETSDLPRAVRPLLQLSSYACSNLLRLEIPLHLNADNLWGYDLPPYQNCGLFQVKRLAARLTSLLEVTFLIIVDDKDLMPIPTAKRSDIEQTCSVLEDVVTRFSAEKVVFAIEEDMKDWISSFVRIFQGQDHIGSVTFEIRNLHFWTLDGMDERTRAEQPTLALTGDGDPRNFPRGRSRRCWFW</sequence>
<dbReference type="EMBL" id="ML977324">
    <property type="protein sequence ID" value="KAF2114901.1"/>
    <property type="molecule type" value="Genomic_DNA"/>
</dbReference>